<evidence type="ECO:0000256" key="4">
    <source>
        <dbReference type="ARBA" id="ARBA00022801"/>
    </source>
</evidence>
<dbReference type="SUPFAM" id="SSF82171">
    <property type="entry name" value="DPP6 N-terminal domain-like"/>
    <property type="match status" value="1"/>
</dbReference>
<keyword evidence="10" id="KW-1185">Reference proteome</keyword>
<evidence type="ECO:0000256" key="3">
    <source>
        <dbReference type="ARBA" id="ARBA00022729"/>
    </source>
</evidence>
<dbReference type="PANTHER" id="PTHR42776:SF13">
    <property type="entry name" value="DIPEPTIDYL-PEPTIDASE 5"/>
    <property type="match status" value="1"/>
</dbReference>
<sequence length="708" mass="80115">MKLSSYLIIQALACLVAGGAFDPDPKMFPDWEKTDKFDPEKLYQLKRMGSPNLSPDRSKVVYSQYQYNIEDNASGTNLRLVDISKGYDSAIDLTEYKYKQGDSSPIWINDNLVAFTAVRGTLGSNIFTISLNDNKITQVTNYTNGISGIIYSKEANAIAFLSNIYKDMGMEESAKERKRIAELPSSGVVHDKMNVRFWDHWILKDRSQLFTIPVISDKSSLKVTGNPVNISGKYQGEWGLEPDSYNFSPDGKNIIFVANIEGVNEAWSVEAGIFETASDGSGPLTRLNSNYQGGSSSPVYSNDGKSIAWLQQLDNKYDSDQSQVTLYDIASKVQKRLIPSWDRSPSSIKFSHDSSKLILNVPYEKDQALFELNISDNSLKRLSKDGVVSLVSQLASDSYLITINNFQHPDSLFILSMNADGTYETKEVTFENKKALDNLWFSPTESYWFTGALNETVQALILYPHGFDPSCVYPVFYLIHGGPHSSWRDAWSWRWNPNIYANQGFIVVIVNFHGGDAYGQKFTDSILRNWGSYPYEDLMTGLDVLLENAPFADKENVLGVGASYGGYMVNWLAGHTDRFKAFVNHDGIFGTVGMYYSTDIIDFMEVEFGIPWIPEDRIIYEKYSPETYVDNWKTPMLVIHGDLDFRVPLSEGLSTFTALQRRGIDSKFVYYPNENHWVLNPQNALHWISEILDWCGKYTNTTVWALNE</sequence>
<dbReference type="InterPro" id="IPR029058">
    <property type="entry name" value="AB_hydrolase_fold"/>
</dbReference>
<evidence type="ECO:0000313" key="10">
    <source>
        <dbReference type="Proteomes" id="UP000187429"/>
    </source>
</evidence>
<protein>
    <recommendedName>
        <fullName evidence="6">Dipeptidyl-peptidase V</fullName>
    </recommendedName>
</protein>
<dbReference type="Gene3D" id="3.40.50.1820">
    <property type="entry name" value="alpha/beta hydrolase"/>
    <property type="match status" value="1"/>
</dbReference>
<proteinExistence type="inferred from homology"/>
<dbReference type="OrthoDB" id="416344at2759"/>
<name>A0A1R1XH78_9FUNG</name>
<comment type="similarity">
    <text evidence="1">Belongs to the peptidase S9C family.</text>
</comment>
<feature type="chain" id="PRO_5012819716" description="Dipeptidyl-peptidase V" evidence="7">
    <location>
        <begin position="19"/>
        <end position="708"/>
    </location>
</feature>
<gene>
    <name evidence="9" type="ORF">AYI69_g8779</name>
</gene>
<dbReference type="SUPFAM" id="SSF53474">
    <property type="entry name" value="alpha/beta-Hydrolases"/>
    <property type="match status" value="1"/>
</dbReference>
<comment type="caution">
    <text evidence="9">The sequence shown here is derived from an EMBL/GenBank/DDBJ whole genome shotgun (WGS) entry which is preliminary data.</text>
</comment>
<dbReference type="Gene3D" id="2.120.10.30">
    <property type="entry name" value="TolB, C-terminal domain"/>
    <property type="match status" value="2"/>
</dbReference>
<accession>A0A1R1XH78</accession>
<keyword evidence="5" id="KW-0720">Serine protease</keyword>
<evidence type="ECO:0000259" key="8">
    <source>
        <dbReference type="Pfam" id="PF00326"/>
    </source>
</evidence>
<evidence type="ECO:0000256" key="1">
    <source>
        <dbReference type="ARBA" id="ARBA00010040"/>
    </source>
</evidence>
<keyword evidence="4" id="KW-0378">Hydrolase</keyword>
<dbReference type="InterPro" id="IPR001375">
    <property type="entry name" value="Peptidase_S9_cat"/>
</dbReference>
<dbReference type="GO" id="GO:0004252">
    <property type="term" value="F:serine-type endopeptidase activity"/>
    <property type="evidence" value="ECO:0007669"/>
    <property type="project" value="TreeGrafter"/>
</dbReference>
<dbReference type="Pfam" id="PF07676">
    <property type="entry name" value="PD40"/>
    <property type="match status" value="1"/>
</dbReference>
<dbReference type="GO" id="GO:0006508">
    <property type="term" value="P:proteolysis"/>
    <property type="evidence" value="ECO:0007669"/>
    <property type="project" value="UniProtKB-KW"/>
</dbReference>
<dbReference type="InterPro" id="IPR011042">
    <property type="entry name" value="6-blade_b-propeller_TolB-like"/>
</dbReference>
<feature type="signal peptide" evidence="7">
    <location>
        <begin position="1"/>
        <end position="18"/>
    </location>
</feature>
<dbReference type="EMBL" id="LSSM01004834">
    <property type="protein sequence ID" value="OMJ13980.1"/>
    <property type="molecule type" value="Genomic_DNA"/>
</dbReference>
<organism evidence="9 10">
    <name type="scientific">Smittium culicis</name>
    <dbReference type="NCBI Taxonomy" id="133412"/>
    <lineage>
        <taxon>Eukaryota</taxon>
        <taxon>Fungi</taxon>
        <taxon>Fungi incertae sedis</taxon>
        <taxon>Zoopagomycota</taxon>
        <taxon>Kickxellomycotina</taxon>
        <taxon>Harpellomycetes</taxon>
        <taxon>Harpellales</taxon>
        <taxon>Legeriomycetaceae</taxon>
        <taxon>Smittium</taxon>
    </lineage>
</organism>
<dbReference type="InterPro" id="IPR011659">
    <property type="entry name" value="WD40"/>
</dbReference>
<dbReference type="PANTHER" id="PTHR42776">
    <property type="entry name" value="SERINE PEPTIDASE S9 FAMILY MEMBER"/>
    <property type="match status" value="1"/>
</dbReference>
<dbReference type="Pfam" id="PF00326">
    <property type="entry name" value="Peptidase_S9"/>
    <property type="match status" value="1"/>
</dbReference>
<evidence type="ECO:0000256" key="2">
    <source>
        <dbReference type="ARBA" id="ARBA00022670"/>
    </source>
</evidence>
<evidence type="ECO:0000256" key="5">
    <source>
        <dbReference type="ARBA" id="ARBA00022825"/>
    </source>
</evidence>
<dbReference type="FunFam" id="3.40.50.1820:FF:000028">
    <property type="entry name" value="S9 family peptidase"/>
    <property type="match status" value="1"/>
</dbReference>
<keyword evidence="3 7" id="KW-0732">Signal</keyword>
<reference evidence="10" key="1">
    <citation type="submission" date="2017-01" db="EMBL/GenBank/DDBJ databases">
        <authorList>
            <person name="Wang Y."/>
            <person name="White M."/>
            <person name="Kvist S."/>
            <person name="Moncalvo J.-M."/>
        </authorList>
    </citation>
    <scope>NUCLEOTIDE SEQUENCE [LARGE SCALE GENOMIC DNA]</scope>
    <source>
        <strain evidence="10">ID-206-W2</strain>
    </source>
</reference>
<dbReference type="Proteomes" id="UP000187429">
    <property type="component" value="Unassembled WGS sequence"/>
</dbReference>
<evidence type="ECO:0000313" key="9">
    <source>
        <dbReference type="EMBL" id="OMJ13980.1"/>
    </source>
</evidence>
<evidence type="ECO:0000256" key="6">
    <source>
        <dbReference type="ARBA" id="ARBA00032829"/>
    </source>
</evidence>
<dbReference type="AlphaFoldDB" id="A0A1R1XH78"/>
<evidence type="ECO:0000256" key="7">
    <source>
        <dbReference type="SAM" id="SignalP"/>
    </source>
</evidence>
<keyword evidence="2" id="KW-0645">Protease</keyword>
<feature type="domain" description="Peptidase S9 prolyl oligopeptidase catalytic" evidence="8">
    <location>
        <begin position="491"/>
        <end position="700"/>
    </location>
</feature>